<dbReference type="Proteomes" id="UP001177140">
    <property type="component" value="Unassembled WGS sequence"/>
</dbReference>
<evidence type="ECO:0000313" key="2">
    <source>
        <dbReference type="EMBL" id="MCL7038299.1"/>
    </source>
</evidence>
<comment type="caution">
    <text evidence="2">The sequence shown here is derived from an EMBL/GenBank/DDBJ whole genome shotgun (WGS) entry which is preliminary data.</text>
</comment>
<protein>
    <submittedName>
        <fullName evidence="2">Uncharacterized protein</fullName>
    </submittedName>
</protein>
<accession>A0AA41VB19</accession>
<reference evidence="2" key="1">
    <citation type="submission" date="2022-03" db="EMBL/GenBank/DDBJ databases">
        <title>A functionally conserved STORR gene fusion in Papaver species that diverged 16.8 million years ago.</title>
        <authorList>
            <person name="Catania T."/>
        </authorList>
    </citation>
    <scope>NUCLEOTIDE SEQUENCE</scope>
    <source>
        <strain evidence="2">S-191538</strain>
    </source>
</reference>
<feature type="coiled-coil region" evidence="1">
    <location>
        <begin position="168"/>
        <end position="209"/>
    </location>
</feature>
<name>A0AA41VB19_PAPNU</name>
<dbReference type="PANTHER" id="PTHR38353">
    <property type="entry name" value="TROPOMYOSIN"/>
    <property type="match status" value="1"/>
</dbReference>
<dbReference type="EMBL" id="JAJJMA010189102">
    <property type="protein sequence ID" value="MCL7038299.1"/>
    <property type="molecule type" value="Genomic_DNA"/>
</dbReference>
<dbReference type="PANTHER" id="PTHR38353:SF2">
    <property type="entry name" value="TROPOMYOSIN"/>
    <property type="match status" value="1"/>
</dbReference>
<gene>
    <name evidence="2" type="ORF">MKW94_018630</name>
</gene>
<keyword evidence="1" id="KW-0175">Coiled coil</keyword>
<proteinExistence type="predicted"/>
<feature type="coiled-coil region" evidence="1">
    <location>
        <begin position="1"/>
        <end position="98"/>
    </location>
</feature>
<evidence type="ECO:0000256" key="1">
    <source>
        <dbReference type="SAM" id="Coils"/>
    </source>
</evidence>
<organism evidence="2 3">
    <name type="scientific">Papaver nudicaule</name>
    <name type="common">Iceland poppy</name>
    <dbReference type="NCBI Taxonomy" id="74823"/>
    <lineage>
        <taxon>Eukaryota</taxon>
        <taxon>Viridiplantae</taxon>
        <taxon>Streptophyta</taxon>
        <taxon>Embryophyta</taxon>
        <taxon>Tracheophyta</taxon>
        <taxon>Spermatophyta</taxon>
        <taxon>Magnoliopsida</taxon>
        <taxon>Ranunculales</taxon>
        <taxon>Papaveraceae</taxon>
        <taxon>Papaveroideae</taxon>
        <taxon>Papaver</taxon>
    </lineage>
</organism>
<sequence>MEEYLHNMKTLRSQMNDVEEQAAMISVDEQTQITSIHTMELDLNSAKSETKRLKEDTERMLQAKGKICSQILERQKKIASLESDSSTLFQTLELLEQERISLHAKVQEKRAYYAKSVEDLRAKLQERQDWIKTNMNKTGAQGKPEENDGAHEGDYMIEDDLIIDDQEFKDLRTKLEAMKAELEEIRANKSKLLFENRELEQSIQQLKSRVDGYPPELGAMDINGLTEEHKALLSDKAEETEYLQSLQHQISKLKGITHIVHCECGVQYKLEMMEACG</sequence>
<evidence type="ECO:0000313" key="3">
    <source>
        <dbReference type="Proteomes" id="UP001177140"/>
    </source>
</evidence>
<dbReference type="AlphaFoldDB" id="A0AA41VB19"/>
<keyword evidence="3" id="KW-1185">Reference proteome</keyword>